<dbReference type="Pfam" id="PF01612">
    <property type="entry name" value="DNA_pol_A_exo1"/>
    <property type="match status" value="1"/>
</dbReference>
<feature type="region of interest" description="Disordered" evidence="3">
    <location>
        <begin position="244"/>
        <end position="315"/>
    </location>
</feature>
<keyword evidence="5" id="KW-0067">ATP-binding</keyword>
<keyword evidence="2" id="KW-0378">Hydrolase</keyword>
<dbReference type="PANTHER" id="PTHR13620">
    <property type="entry name" value="3-5 EXONUCLEASE"/>
    <property type="match status" value="1"/>
</dbReference>
<dbReference type="GO" id="GO:0004386">
    <property type="term" value="F:helicase activity"/>
    <property type="evidence" value="ECO:0007669"/>
    <property type="project" value="UniProtKB-KW"/>
</dbReference>
<feature type="compositionally biased region" description="Polar residues" evidence="3">
    <location>
        <begin position="1"/>
        <end position="20"/>
    </location>
</feature>
<feature type="domain" description="3'-5' exonuclease" evidence="4">
    <location>
        <begin position="46"/>
        <end position="225"/>
    </location>
</feature>
<dbReference type="InterPro" id="IPR012337">
    <property type="entry name" value="RNaseH-like_sf"/>
</dbReference>
<keyword evidence="5" id="KW-0547">Nucleotide-binding</keyword>
<dbReference type="SMART" id="SM00474">
    <property type="entry name" value="35EXOc"/>
    <property type="match status" value="1"/>
</dbReference>
<protein>
    <submittedName>
        <fullName evidence="5">Werner syndrome ATP-dependent helicase</fullName>
    </submittedName>
</protein>
<dbReference type="CDD" id="cd06141">
    <property type="entry name" value="WRN_exo"/>
    <property type="match status" value="1"/>
</dbReference>
<evidence type="ECO:0000256" key="1">
    <source>
        <dbReference type="ARBA" id="ARBA00022722"/>
    </source>
</evidence>
<evidence type="ECO:0000256" key="3">
    <source>
        <dbReference type="SAM" id="MobiDB-lite"/>
    </source>
</evidence>
<keyword evidence="1" id="KW-0540">Nuclease</keyword>
<dbReference type="GO" id="GO:0005737">
    <property type="term" value="C:cytoplasm"/>
    <property type="evidence" value="ECO:0007669"/>
    <property type="project" value="TreeGrafter"/>
</dbReference>
<feature type="region of interest" description="Disordered" evidence="3">
    <location>
        <begin position="330"/>
        <end position="350"/>
    </location>
</feature>
<organism evidence="5 6">
    <name type="scientific">Grifola frondosa</name>
    <name type="common">Maitake</name>
    <name type="synonym">Polyporus frondosus</name>
    <dbReference type="NCBI Taxonomy" id="5627"/>
    <lineage>
        <taxon>Eukaryota</taxon>
        <taxon>Fungi</taxon>
        <taxon>Dikarya</taxon>
        <taxon>Basidiomycota</taxon>
        <taxon>Agaricomycotina</taxon>
        <taxon>Agaricomycetes</taxon>
        <taxon>Polyporales</taxon>
        <taxon>Grifolaceae</taxon>
        <taxon>Grifola</taxon>
    </lineage>
</organism>
<dbReference type="Proteomes" id="UP000092993">
    <property type="component" value="Unassembled WGS sequence"/>
</dbReference>
<feature type="compositionally biased region" description="Pro residues" evidence="3">
    <location>
        <begin position="244"/>
        <end position="254"/>
    </location>
</feature>
<feature type="compositionally biased region" description="Basic and acidic residues" evidence="3">
    <location>
        <begin position="340"/>
        <end position="350"/>
    </location>
</feature>
<dbReference type="InterPro" id="IPR036397">
    <property type="entry name" value="RNaseH_sf"/>
</dbReference>
<sequence length="350" mass="39279">MTDTHSSPPVSEATSPTVSQEPAVPPVPPRVYEHYSWSTKSPNTRLVYIRDIETADREISELRAEHVGFDLEWKPNYVKGGRENPVALVQLACKDKILLIQVSSMPRFPAKLRELLQNDQIVKAGVGIQHDCKKLYMDHAVDTRNCVDLSLLARCVDNPRWKGKYSSPIGLARLCETYEELTLQKGRTQISNWEAVLDARQQHSDAANDGHAGFILYCTLFCYGYLYRPSSAMVEWHPHNPYYDPGPPPPPRPPKVQDGAEGETNARRKGKGNRYRDSRQNAARPSHVSVNAPPFVPGIHTHAGTSSNHNAGFGAMGHRPFLQSLYIDSEGLPSVKKPQSRREKPARPRY</sequence>
<keyword evidence="6" id="KW-1185">Reference proteome</keyword>
<dbReference type="GO" id="GO:0005634">
    <property type="term" value="C:nucleus"/>
    <property type="evidence" value="ECO:0007669"/>
    <property type="project" value="TreeGrafter"/>
</dbReference>
<dbReference type="OrthoDB" id="1920326at2759"/>
<dbReference type="STRING" id="5627.A0A1C7MQU5"/>
<accession>A0A1C7MQU5</accession>
<dbReference type="InterPro" id="IPR002562">
    <property type="entry name" value="3'-5'_exonuclease_dom"/>
</dbReference>
<dbReference type="Gene3D" id="3.30.420.10">
    <property type="entry name" value="Ribonuclease H-like superfamily/Ribonuclease H"/>
    <property type="match status" value="1"/>
</dbReference>
<gene>
    <name evidence="5" type="primary">wrn_1</name>
    <name evidence="5" type="ORF">A0H81_00435</name>
</gene>
<dbReference type="GO" id="GO:0008408">
    <property type="term" value="F:3'-5' exonuclease activity"/>
    <property type="evidence" value="ECO:0007669"/>
    <property type="project" value="InterPro"/>
</dbReference>
<dbReference type="SUPFAM" id="SSF53098">
    <property type="entry name" value="Ribonuclease H-like"/>
    <property type="match status" value="1"/>
</dbReference>
<dbReference type="PANTHER" id="PTHR13620:SF104">
    <property type="entry name" value="EXONUCLEASE 3'-5' DOMAIN-CONTAINING PROTEIN 2"/>
    <property type="match status" value="1"/>
</dbReference>
<keyword evidence="5" id="KW-0347">Helicase</keyword>
<name>A0A1C7MQU5_GRIFR</name>
<dbReference type="OMA" id="PHARCYS"/>
<feature type="region of interest" description="Disordered" evidence="3">
    <location>
        <begin position="1"/>
        <end position="27"/>
    </location>
</feature>
<reference evidence="5 6" key="1">
    <citation type="submission" date="2016-03" db="EMBL/GenBank/DDBJ databases">
        <title>Whole genome sequencing of Grifola frondosa 9006-11.</title>
        <authorList>
            <person name="Min B."/>
            <person name="Park H."/>
            <person name="Kim J.-G."/>
            <person name="Cho H."/>
            <person name="Oh Y.-L."/>
            <person name="Kong W.-S."/>
            <person name="Choi I.-G."/>
        </authorList>
    </citation>
    <scope>NUCLEOTIDE SEQUENCE [LARGE SCALE GENOMIC DNA]</scope>
    <source>
        <strain evidence="5 6">9006-11</strain>
    </source>
</reference>
<evidence type="ECO:0000259" key="4">
    <source>
        <dbReference type="SMART" id="SM00474"/>
    </source>
</evidence>
<dbReference type="AlphaFoldDB" id="A0A1C7MQU5"/>
<dbReference type="InterPro" id="IPR051132">
    <property type="entry name" value="3-5_Exonuclease_domain"/>
</dbReference>
<evidence type="ECO:0000313" key="5">
    <source>
        <dbReference type="EMBL" id="OBZ79223.1"/>
    </source>
</evidence>
<dbReference type="GO" id="GO:0003676">
    <property type="term" value="F:nucleic acid binding"/>
    <property type="evidence" value="ECO:0007669"/>
    <property type="project" value="InterPro"/>
</dbReference>
<evidence type="ECO:0000256" key="2">
    <source>
        <dbReference type="ARBA" id="ARBA00022801"/>
    </source>
</evidence>
<evidence type="ECO:0000313" key="6">
    <source>
        <dbReference type="Proteomes" id="UP000092993"/>
    </source>
</evidence>
<proteinExistence type="predicted"/>
<dbReference type="EMBL" id="LUGG01000001">
    <property type="protein sequence ID" value="OBZ79223.1"/>
    <property type="molecule type" value="Genomic_DNA"/>
</dbReference>
<comment type="caution">
    <text evidence="5">The sequence shown here is derived from an EMBL/GenBank/DDBJ whole genome shotgun (WGS) entry which is preliminary data.</text>
</comment>
<dbReference type="GO" id="GO:0006139">
    <property type="term" value="P:nucleobase-containing compound metabolic process"/>
    <property type="evidence" value="ECO:0007669"/>
    <property type="project" value="InterPro"/>
</dbReference>